<evidence type="ECO:0000313" key="6">
    <source>
        <dbReference type="Proteomes" id="UP001243212"/>
    </source>
</evidence>
<dbReference type="Proteomes" id="UP001243212">
    <property type="component" value="Unassembled WGS sequence"/>
</dbReference>
<comment type="caution">
    <text evidence="5">The sequence shown here is derived from an EMBL/GenBank/DDBJ whole genome shotgun (WGS) entry which is preliminary data.</text>
</comment>
<organism evidence="5 6">
    <name type="scientific">Trueperella bonasi</name>
    <dbReference type="NCBI Taxonomy" id="312286"/>
    <lineage>
        <taxon>Bacteria</taxon>
        <taxon>Bacillati</taxon>
        <taxon>Actinomycetota</taxon>
        <taxon>Actinomycetes</taxon>
        <taxon>Actinomycetales</taxon>
        <taxon>Actinomycetaceae</taxon>
        <taxon>Trueperella</taxon>
    </lineage>
</organism>
<reference evidence="5 6" key="1">
    <citation type="submission" date="2023-07" db="EMBL/GenBank/DDBJ databases">
        <title>Sequencing the genomes of 1000 actinobacteria strains.</title>
        <authorList>
            <person name="Klenk H.-P."/>
        </authorList>
    </citation>
    <scope>NUCLEOTIDE SEQUENCE [LARGE SCALE GENOMIC DNA]</scope>
    <source>
        <strain evidence="5 6">DSM 17163</strain>
    </source>
</reference>
<evidence type="ECO:0000259" key="4">
    <source>
        <dbReference type="Pfam" id="PF13088"/>
    </source>
</evidence>
<dbReference type="SUPFAM" id="SSF50939">
    <property type="entry name" value="Sialidases"/>
    <property type="match status" value="1"/>
</dbReference>
<sequence>MWMWSGIVRQGPILRGRSWELSVRDGKLRLHGNAGAPFDYDIEDARVFGQHTVGVHTSTAHKGEYTRVFLDGYEVWSALAPLDGAPQAAVGELKAVDVPGELSPDELAVFVRDLTAPPVPKVAFASMRLSDDDARALGSLPELVIHARFRVRGPGQYGSVIAAGNAGHTTLEARIAGERGIELTCGNTAAFAAGNWSDGRWHHLALALTGGAIQIWVDGWLEEHLPGSLPRFSQFTIGQDLTGHRLMGEVGEGGIHGPLNDQQIALLARRPALSQIPVFDSYPSGVFHRIPALTYTSSGTLLAFADRRRDLPNDAPNATDLVLRRSFDEGRSWEPVQTIATFPGEGVDGVAVTDAAAVEDQTGRIHVLADFYAAHTGLLNARPGPGMDKRGLILEDAHGTEFFVPGGWPTEPTGVVDHNGKHTPWTVCPDGSLTTVGAPAGNVLIDAELMAVKTAHIAVWTSDDEGASWSQMRLITDHVKEPWMTFLGIGPGNGIRLEHGEDAGRLIIPCYFSTADGLQHSAATLMSDDDGATWFRGPAPNEGREVDGEAIDVRTFTDPHLTMTESAIVEVDKRLHMFSRSQHPRVLRTHSDDAGQTWSEVTEDPQLREIFCQPAATLATDGALVFANASRMLPYRGCGTVYRAENPEGAWLGRAINPRHHGYQSLAALPGGDIAMLWERETAGIWFTRVPASIFSVD</sequence>
<keyword evidence="5" id="KW-0378">Hydrolase</keyword>
<name>A0ABT9NHN5_9ACTO</name>
<dbReference type="EC" id="3.2.1.18" evidence="3"/>
<dbReference type="SUPFAM" id="SSF49899">
    <property type="entry name" value="Concanavalin A-like lectins/glucanases"/>
    <property type="match status" value="1"/>
</dbReference>
<comment type="catalytic activity">
    <reaction evidence="1">
        <text>Hydrolysis of alpha-(2-&gt;3)-, alpha-(2-&gt;6)-, alpha-(2-&gt;8)- glycosidic linkages of terminal sialic acid residues in oligosaccharides, glycoproteins, glycolipids, colominic acid and synthetic substrates.</text>
        <dbReference type="EC" id="3.2.1.18"/>
    </reaction>
</comment>
<evidence type="ECO:0000256" key="2">
    <source>
        <dbReference type="ARBA" id="ARBA00009348"/>
    </source>
</evidence>
<dbReference type="RefSeq" id="WP_307682924.1">
    <property type="nucleotide sequence ID" value="NZ_JAUSQX010000001.1"/>
</dbReference>
<evidence type="ECO:0000313" key="5">
    <source>
        <dbReference type="EMBL" id="MDP9806715.1"/>
    </source>
</evidence>
<feature type="domain" description="Sialidase" evidence="4">
    <location>
        <begin position="453"/>
        <end position="603"/>
    </location>
</feature>
<dbReference type="Gene3D" id="2.40.220.10">
    <property type="entry name" value="Intramolecular Trans-sialidase, Domain 3"/>
    <property type="match status" value="1"/>
</dbReference>
<accession>A0ABT9NHN5</accession>
<dbReference type="InterPro" id="IPR023364">
    <property type="entry name" value="Trans_sialidase_dom3"/>
</dbReference>
<dbReference type="InterPro" id="IPR026856">
    <property type="entry name" value="Sialidase_fam"/>
</dbReference>
<dbReference type="GO" id="GO:0004308">
    <property type="term" value="F:exo-alpha-sialidase activity"/>
    <property type="evidence" value="ECO:0007669"/>
    <property type="project" value="UniProtKB-EC"/>
</dbReference>
<dbReference type="Pfam" id="PF13088">
    <property type="entry name" value="BNR_2"/>
    <property type="match status" value="1"/>
</dbReference>
<dbReference type="InterPro" id="IPR036278">
    <property type="entry name" value="Sialidase_sf"/>
</dbReference>
<dbReference type="EMBL" id="JAUSQX010000001">
    <property type="protein sequence ID" value="MDP9806715.1"/>
    <property type="molecule type" value="Genomic_DNA"/>
</dbReference>
<dbReference type="InterPro" id="IPR011040">
    <property type="entry name" value="Sialidase"/>
</dbReference>
<dbReference type="Gene3D" id="2.120.10.10">
    <property type="match status" value="1"/>
</dbReference>
<keyword evidence="6" id="KW-1185">Reference proteome</keyword>
<dbReference type="PANTHER" id="PTHR10628:SF30">
    <property type="entry name" value="EXO-ALPHA-SIALIDASE"/>
    <property type="match status" value="1"/>
</dbReference>
<evidence type="ECO:0000256" key="3">
    <source>
        <dbReference type="ARBA" id="ARBA00012733"/>
    </source>
</evidence>
<dbReference type="InterPro" id="IPR013320">
    <property type="entry name" value="ConA-like_dom_sf"/>
</dbReference>
<dbReference type="Gene3D" id="2.60.120.200">
    <property type="match status" value="1"/>
</dbReference>
<dbReference type="PANTHER" id="PTHR10628">
    <property type="entry name" value="SIALIDASE"/>
    <property type="match status" value="1"/>
</dbReference>
<keyword evidence="5" id="KW-0326">Glycosidase</keyword>
<proteinExistence type="inferred from homology"/>
<comment type="similarity">
    <text evidence="2">Belongs to the glycosyl hydrolase 33 family.</text>
</comment>
<protein>
    <recommendedName>
        <fullName evidence="3">exo-alpha-sialidase</fullName>
        <ecNumber evidence="3">3.2.1.18</ecNumber>
    </recommendedName>
</protein>
<dbReference type="CDD" id="cd15482">
    <property type="entry name" value="Sialidase_non-viral"/>
    <property type="match status" value="1"/>
</dbReference>
<evidence type="ECO:0000256" key="1">
    <source>
        <dbReference type="ARBA" id="ARBA00000427"/>
    </source>
</evidence>
<gene>
    <name evidence="5" type="ORF">J2S70_001297</name>
</gene>